<dbReference type="GO" id="GO:0004161">
    <property type="term" value="F:dimethylallyltranstransferase activity"/>
    <property type="evidence" value="ECO:0007669"/>
    <property type="project" value="UniProtKB-EC"/>
</dbReference>
<evidence type="ECO:0000256" key="2">
    <source>
        <dbReference type="ARBA" id="ARBA00006706"/>
    </source>
</evidence>
<gene>
    <name evidence="8" type="ORF">GGD90_001592</name>
</gene>
<evidence type="ECO:0000256" key="1">
    <source>
        <dbReference type="ARBA" id="ARBA00001946"/>
    </source>
</evidence>
<evidence type="ECO:0000313" key="9">
    <source>
        <dbReference type="Proteomes" id="UP000587070"/>
    </source>
</evidence>
<comment type="similarity">
    <text evidence="2 7">Belongs to the FPP/GGPP synthase family.</text>
</comment>
<dbReference type="RefSeq" id="WP_221227705.1">
    <property type="nucleotide sequence ID" value="NZ_JACIGE010000005.1"/>
</dbReference>
<dbReference type="GO" id="GO:0004337">
    <property type="term" value="F:(2E,6E)-farnesyl diphosphate synthase activity"/>
    <property type="evidence" value="ECO:0007669"/>
    <property type="project" value="UniProtKB-EC"/>
</dbReference>
<organism evidence="8 9">
    <name type="scientific">Rhodocyclus tenuis</name>
    <name type="common">Rhodospirillum tenue</name>
    <dbReference type="NCBI Taxonomy" id="1066"/>
    <lineage>
        <taxon>Bacteria</taxon>
        <taxon>Pseudomonadati</taxon>
        <taxon>Pseudomonadota</taxon>
        <taxon>Betaproteobacteria</taxon>
        <taxon>Rhodocyclales</taxon>
        <taxon>Rhodocyclaceae</taxon>
        <taxon>Rhodocyclus</taxon>
    </lineage>
</organism>
<keyword evidence="5" id="KW-0460">Magnesium</keyword>
<dbReference type="EC" id="2.5.1.10" evidence="8"/>
<dbReference type="PANTHER" id="PTHR43281">
    <property type="entry name" value="FARNESYL DIPHOSPHATE SYNTHASE"/>
    <property type="match status" value="1"/>
</dbReference>
<dbReference type="InterPro" id="IPR008949">
    <property type="entry name" value="Isoprenoid_synthase_dom_sf"/>
</dbReference>
<proteinExistence type="inferred from homology"/>
<keyword evidence="3 7" id="KW-0808">Transferase</keyword>
<dbReference type="PROSITE" id="PS00723">
    <property type="entry name" value="POLYPRENYL_SYNTHASE_1"/>
    <property type="match status" value="1"/>
</dbReference>
<protein>
    <submittedName>
        <fullName evidence="8">Geranylgeranyl diphosphate synthase type II</fullName>
        <ecNumber evidence="8">2.5.1.1</ecNumber>
        <ecNumber evidence="8">2.5.1.10</ecNumber>
        <ecNumber evidence="8">2.5.1.29</ecNumber>
    </submittedName>
</protein>
<keyword evidence="6" id="KW-0414">Isoprene biosynthesis</keyword>
<evidence type="ECO:0000256" key="6">
    <source>
        <dbReference type="ARBA" id="ARBA00023229"/>
    </source>
</evidence>
<dbReference type="Gene3D" id="1.10.600.10">
    <property type="entry name" value="Farnesyl Diphosphate Synthase"/>
    <property type="match status" value="1"/>
</dbReference>
<dbReference type="PROSITE" id="PS51257">
    <property type="entry name" value="PROKAR_LIPOPROTEIN"/>
    <property type="match status" value="1"/>
</dbReference>
<keyword evidence="4" id="KW-0479">Metal-binding</keyword>
<evidence type="ECO:0000256" key="7">
    <source>
        <dbReference type="RuleBase" id="RU004466"/>
    </source>
</evidence>
<name>A0A840G732_RHOTE</name>
<evidence type="ECO:0000256" key="5">
    <source>
        <dbReference type="ARBA" id="ARBA00022842"/>
    </source>
</evidence>
<evidence type="ECO:0000256" key="4">
    <source>
        <dbReference type="ARBA" id="ARBA00022723"/>
    </source>
</evidence>
<dbReference type="AlphaFoldDB" id="A0A840G732"/>
<dbReference type="GO" id="GO:0008299">
    <property type="term" value="P:isoprenoid biosynthetic process"/>
    <property type="evidence" value="ECO:0007669"/>
    <property type="project" value="UniProtKB-KW"/>
</dbReference>
<comment type="cofactor">
    <cofactor evidence="1">
        <name>Mg(2+)</name>
        <dbReference type="ChEBI" id="CHEBI:18420"/>
    </cofactor>
</comment>
<dbReference type="CDD" id="cd00685">
    <property type="entry name" value="Trans_IPPS_HT"/>
    <property type="match status" value="1"/>
</dbReference>
<evidence type="ECO:0000313" key="8">
    <source>
        <dbReference type="EMBL" id="MBB4247221.1"/>
    </source>
</evidence>
<dbReference type="PANTHER" id="PTHR43281:SF1">
    <property type="entry name" value="FARNESYL DIPHOSPHATE SYNTHASE"/>
    <property type="match status" value="1"/>
</dbReference>
<dbReference type="Pfam" id="PF00348">
    <property type="entry name" value="polyprenyl_synt"/>
    <property type="match status" value="1"/>
</dbReference>
<dbReference type="SFLD" id="SFLDS00005">
    <property type="entry name" value="Isoprenoid_Synthase_Type_I"/>
    <property type="match status" value="1"/>
</dbReference>
<dbReference type="InterPro" id="IPR033749">
    <property type="entry name" value="Polyprenyl_synt_CS"/>
</dbReference>
<keyword evidence="9" id="KW-1185">Reference proteome</keyword>
<reference evidence="8 9" key="1">
    <citation type="submission" date="2020-08" db="EMBL/GenBank/DDBJ databases">
        <title>Genome sequencing of Purple Non-Sulfur Bacteria from various extreme environments.</title>
        <authorList>
            <person name="Mayer M."/>
        </authorList>
    </citation>
    <scope>NUCLEOTIDE SEQUENCE [LARGE SCALE GENOMIC DNA]</scope>
    <source>
        <strain evidence="8 9">2761</strain>
    </source>
</reference>
<evidence type="ECO:0000256" key="3">
    <source>
        <dbReference type="ARBA" id="ARBA00022679"/>
    </source>
</evidence>
<dbReference type="EMBL" id="JACIGE010000005">
    <property type="protein sequence ID" value="MBB4247221.1"/>
    <property type="molecule type" value="Genomic_DNA"/>
</dbReference>
<dbReference type="PROSITE" id="PS00444">
    <property type="entry name" value="POLYPRENYL_SYNTHASE_2"/>
    <property type="match status" value="1"/>
</dbReference>
<dbReference type="GO" id="GO:0004311">
    <property type="term" value="F:geranylgeranyl diphosphate synthase activity"/>
    <property type="evidence" value="ECO:0007669"/>
    <property type="project" value="UniProtKB-EC"/>
</dbReference>
<dbReference type="EC" id="2.5.1.29" evidence="8"/>
<accession>A0A840G732</accession>
<dbReference type="InterPro" id="IPR000092">
    <property type="entry name" value="Polyprenyl_synt"/>
</dbReference>
<sequence length="297" mass="30725">MDAMKRIDKTLTTAIEQSLAASVAQASGSGCPTRLAAALRYAVFPGGARLRPRLTLSVACACSEDHPGIADSAAAAIELIHCGSLVHDDLPCFDDAPTRRGKASLHSAFGERLAVLVGDALIVMAFETLVRGCASAPHRLAALTTIVGRGAGTPAGIIAGQAWECEPVAPLAEYHRAKTGALFAAATMAGAAAAGAEPGPWRMLGERLGEAYQVADDIRDVASNEAELGKPVGRDAILGRPNVARERGLDEAIVYLNKLIAEAIESIPECSGAAGLRAVIERQTQSFLPASLANRVA</sequence>
<dbReference type="SUPFAM" id="SSF48576">
    <property type="entry name" value="Terpenoid synthases"/>
    <property type="match status" value="1"/>
</dbReference>
<dbReference type="Proteomes" id="UP000587070">
    <property type="component" value="Unassembled WGS sequence"/>
</dbReference>
<dbReference type="EC" id="2.5.1.1" evidence="8"/>
<comment type="caution">
    <text evidence="8">The sequence shown here is derived from an EMBL/GenBank/DDBJ whole genome shotgun (WGS) entry which is preliminary data.</text>
</comment>
<dbReference type="GO" id="GO:0046872">
    <property type="term" value="F:metal ion binding"/>
    <property type="evidence" value="ECO:0007669"/>
    <property type="project" value="UniProtKB-KW"/>
</dbReference>